<dbReference type="GO" id="GO:0006508">
    <property type="term" value="P:proteolysis"/>
    <property type="evidence" value="ECO:0007669"/>
    <property type="project" value="UniProtKB-KW"/>
</dbReference>
<accession>A0A024TDJ4</accession>
<feature type="transmembrane region" description="Helical" evidence="3">
    <location>
        <begin position="495"/>
        <end position="515"/>
    </location>
</feature>
<organism evidence="4">
    <name type="scientific">Aphanomyces invadans</name>
    <dbReference type="NCBI Taxonomy" id="157072"/>
    <lineage>
        <taxon>Eukaryota</taxon>
        <taxon>Sar</taxon>
        <taxon>Stramenopiles</taxon>
        <taxon>Oomycota</taxon>
        <taxon>Saprolegniomycetes</taxon>
        <taxon>Saprolegniales</taxon>
        <taxon>Verrucalvaceae</taxon>
        <taxon>Aphanomyces</taxon>
    </lineage>
</organism>
<dbReference type="SUPFAM" id="SSF53474">
    <property type="entry name" value="alpha/beta-Hydrolases"/>
    <property type="match status" value="1"/>
</dbReference>
<sequence length="541" mass="59110">MVFRAMQLVGSVVAAVAAATAIQDAHKIKDLPGYIDDTPLDFDQYAGRMALPSNGQEMFYWYVESQHSPSTDPLVLWLNGGPGCSSLGGFFTELGPLVVASDLSVKRNKYAWNRKTNMVFLESPAGVGFSRPFLNASQYNDAFTTARAREFLEQFLAAYPSLHGRDFYITGESYGGMYIPFLVDNLVDTPVPGLNLKGFAIGNPYTDEAIDNAAYMDYYYTHGMISLEDYTAIQASCNKSGLATYAGVFSDDSGDNACAKAIREGMDEADAGDLNPYYIYGDVCLLENDQGNTLQYKNVRPMHRGKIGPCADAFTQSYLRQPAVQAALHVTGNHVDWQNCAGGANFHYTRSKSSLSVYPTILSKNLKALIYSGDADSIVNFIGTQRWITTDGLKLNVHTKWHAWFGPDNQVAGYTEGYAGLNFTTVKGAGHMVPAVRPLHALFMFECFVFGDAACRTFAYPKDNLEYLTGQDVIYTSDDGDEVEFDGAASAIAPWHYAAWYCVLALATVAGVVAINRIANKPQYTALNGDAKPLYAPASSN</sequence>
<keyword evidence="3" id="KW-0812">Transmembrane</keyword>
<comment type="similarity">
    <text evidence="1 2">Belongs to the peptidase S10 family.</text>
</comment>
<dbReference type="PANTHER" id="PTHR11802">
    <property type="entry name" value="SERINE PROTEASE FAMILY S10 SERINE CARBOXYPEPTIDASE"/>
    <property type="match status" value="1"/>
</dbReference>
<dbReference type="RefSeq" id="XP_008879194.1">
    <property type="nucleotide sequence ID" value="XM_008880972.1"/>
</dbReference>
<protein>
    <recommendedName>
        <fullName evidence="2">Carboxypeptidase</fullName>
        <ecNumber evidence="2">3.4.16.-</ecNumber>
    </recommendedName>
</protein>
<evidence type="ECO:0000256" key="1">
    <source>
        <dbReference type="ARBA" id="ARBA00009431"/>
    </source>
</evidence>
<dbReference type="InterPro" id="IPR018202">
    <property type="entry name" value="Ser_caboxypep_ser_AS"/>
</dbReference>
<dbReference type="OrthoDB" id="443318at2759"/>
<dbReference type="Pfam" id="PF00450">
    <property type="entry name" value="Peptidase_S10"/>
    <property type="match status" value="1"/>
</dbReference>
<dbReference type="InterPro" id="IPR001563">
    <property type="entry name" value="Peptidase_S10"/>
</dbReference>
<evidence type="ECO:0000256" key="2">
    <source>
        <dbReference type="RuleBase" id="RU361156"/>
    </source>
</evidence>
<name>A0A024TDJ4_9STRA</name>
<keyword evidence="2" id="KW-0378">Hydrolase</keyword>
<gene>
    <name evidence="4" type="ORF">H310_13462</name>
</gene>
<dbReference type="GeneID" id="20090512"/>
<dbReference type="PROSITE" id="PS00560">
    <property type="entry name" value="CARBOXYPEPT_SER_HIS"/>
    <property type="match status" value="1"/>
</dbReference>
<dbReference type="PANTHER" id="PTHR11802:SF201">
    <property type="entry name" value="CARBOXYPEPTIDASE"/>
    <property type="match status" value="1"/>
</dbReference>
<dbReference type="InterPro" id="IPR033124">
    <property type="entry name" value="Ser_caboxypep_his_AS"/>
</dbReference>
<feature type="signal peptide" evidence="2">
    <location>
        <begin position="1"/>
        <end position="18"/>
    </location>
</feature>
<dbReference type="EC" id="3.4.16.-" evidence="2"/>
<proteinExistence type="inferred from homology"/>
<dbReference type="VEuPathDB" id="FungiDB:H310_13462"/>
<dbReference type="Gene3D" id="3.40.50.1820">
    <property type="entry name" value="alpha/beta hydrolase"/>
    <property type="match status" value="1"/>
</dbReference>
<keyword evidence="2" id="KW-0645">Protease</keyword>
<dbReference type="eggNOG" id="KOG1282">
    <property type="taxonomic scope" value="Eukaryota"/>
</dbReference>
<reference evidence="4" key="1">
    <citation type="submission" date="2013-12" db="EMBL/GenBank/DDBJ databases">
        <title>The Genome Sequence of Aphanomyces invadans NJM9701.</title>
        <authorList>
            <consortium name="The Broad Institute Genomics Platform"/>
            <person name="Russ C."/>
            <person name="Tyler B."/>
            <person name="van West P."/>
            <person name="Dieguez-Uribeondo J."/>
            <person name="Young S.K."/>
            <person name="Zeng Q."/>
            <person name="Gargeya S."/>
            <person name="Fitzgerald M."/>
            <person name="Abouelleil A."/>
            <person name="Alvarado L."/>
            <person name="Chapman S.B."/>
            <person name="Gainer-Dewar J."/>
            <person name="Goldberg J."/>
            <person name="Griggs A."/>
            <person name="Gujja S."/>
            <person name="Hansen M."/>
            <person name="Howarth C."/>
            <person name="Imamovic A."/>
            <person name="Ireland A."/>
            <person name="Larimer J."/>
            <person name="McCowan C."/>
            <person name="Murphy C."/>
            <person name="Pearson M."/>
            <person name="Poon T.W."/>
            <person name="Priest M."/>
            <person name="Roberts A."/>
            <person name="Saif S."/>
            <person name="Shea T."/>
            <person name="Sykes S."/>
            <person name="Wortman J."/>
            <person name="Nusbaum C."/>
            <person name="Birren B."/>
        </authorList>
    </citation>
    <scope>NUCLEOTIDE SEQUENCE [LARGE SCALE GENOMIC DNA]</scope>
    <source>
        <strain evidence="4">NJM9701</strain>
    </source>
</reference>
<dbReference type="AlphaFoldDB" id="A0A024TDJ4"/>
<keyword evidence="2" id="KW-0121">Carboxypeptidase</keyword>
<evidence type="ECO:0000313" key="4">
    <source>
        <dbReference type="EMBL" id="ETV92230.1"/>
    </source>
</evidence>
<keyword evidence="2" id="KW-0732">Signal</keyword>
<dbReference type="EMBL" id="KI914002">
    <property type="protein sequence ID" value="ETV92230.1"/>
    <property type="molecule type" value="Genomic_DNA"/>
</dbReference>
<feature type="chain" id="PRO_5005101813" description="Carboxypeptidase" evidence="2">
    <location>
        <begin position="19"/>
        <end position="541"/>
    </location>
</feature>
<keyword evidence="3" id="KW-0472">Membrane</keyword>
<dbReference type="GO" id="GO:0004185">
    <property type="term" value="F:serine-type carboxypeptidase activity"/>
    <property type="evidence" value="ECO:0007669"/>
    <property type="project" value="UniProtKB-UniRule"/>
</dbReference>
<dbReference type="InterPro" id="IPR029058">
    <property type="entry name" value="AB_hydrolase_fold"/>
</dbReference>
<dbReference type="PROSITE" id="PS00131">
    <property type="entry name" value="CARBOXYPEPT_SER_SER"/>
    <property type="match status" value="1"/>
</dbReference>
<keyword evidence="3" id="KW-1133">Transmembrane helix</keyword>
<dbReference type="PRINTS" id="PR00724">
    <property type="entry name" value="CRBOXYPTASEC"/>
</dbReference>
<evidence type="ECO:0000256" key="3">
    <source>
        <dbReference type="SAM" id="Phobius"/>
    </source>
</evidence>